<evidence type="ECO:0000256" key="2">
    <source>
        <dbReference type="ARBA" id="ARBA00023239"/>
    </source>
</evidence>
<dbReference type="InterPro" id="IPR001753">
    <property type="entry name" value="Enoyl-CoA_hydra/iso"/>
</dbReference>
<proteinExistence type="predicted"/>
<keyword evidence="4" id="KW-1185">Reference proteome</keyword>
<dbReference type="AlphaFoldDB" id="A0A317E166"/>
<dbReference type="PANTHER" id="PTHR11941:SF169">
    <property type="entry name" value="(7AS)-7A-METHYL-1,5-DIOXO-2,3,5,6,7,7A-HEXAHYDRO-1H-INDENE-CARBOXYL-COA HYDROLASE"/>
    <property type="match status" value="1"/>
</dbReference>
<gene>
    <name evidence="3" type="ORF">DKG74_15410</name>
</gene>
<dbReference type="GO" id="GO:0016829">
    <property type="term" value="F:lyase activity"/>
    <property type="evidence" value="ECO:0007669"/>
    <property type="project" value="UniProtKB-KW"/>
</dbReference>
<protein>
    <submittedName>
        <fullName evidence="3">Enoyl-CoA hydratase family protein</fullName>
    </submittedName>
</protein>
<dbReference type="NCBIfam" id="NF005925">
    <property type="entry name" value="PRK07938.1"/>
    <property type="match status" value="1"/>
</dbReference>
<keyword evidence="2" id="KW-0456">Lyase</keyword>
<dbReference type="Proteomes" id="UP000245461">
    <property type="component" value="Unassembled WGS sequence"/>
</dbReference>
<dbReference type="PANTHER" id="PTHR11941">
    <property type="entry name" value="ENOYL-COA HYDRATASE-RELATED"/>
    <property type="match status" value="1"/>
</dbReference>
<evidence type="ECO:0000313" key="4">
    <source>
        <dbReference type="Proteomes" id="UP000245461"/>
    </source>
</evidence>
<reference evidence="3 4" key="1">
    <citation type="submission" date="2018-05" db="EMBL/GenBank/DDBJ databases">
        <title>Zavarzinia sp. HR-AS.</title>
        <authorList>
            <person name="Lee Y."/>
            <person name="Jeon C.O."/>
        </authorList>
    </citation>
    <scope>NUCLEOTIDE SEQUENCE [LARGE SCALE GENOMIC DNA]</scope>
    <source>
        <strain evidence="3 4">HR-AS</strain>
    </source>
</reference>
<dbReference type="CDD" id="cd06558">
    <property type="entry name" value="crotonase-like"/>
    <property type="match status" value="1"/>
</dbReference>
<dbReference type="SUPFAM" id="SSF52096">
    <property type="entry name" value="ClpP/crotonase"/>
    <property type="match status" value="1"/>
</dbReference>
<dbReference type="Pfam" id="PF00378">
    <property type="entry name" value="ECH_1"/>
    <property type="match status" value="1"/>
</dbReference>
<sequence length="249" mass="26708">MDFTYTVSDRIAEVVMNQPPVNAFNSTGWNNLAKTITAAGEDPHVNVVILRAEGRGFCAGVDIKELAADGSKIVAVNKGCYDSFAAVHRCKVPVIAATHGFVLGGGIGLAGAADIIIASEDSYFGLPEIDRGAMGGASHFLRMLPLQKVRALFYTGESIKAAEMAKWGAIESVVPREKLVETARALAAKIAAKSGKALRLAKEALNGIEPVDIERNYRFEQGFTLELYTSPDSQEARDAFVEKRDAKFG</sequence>
<evidence type="ECO:0000256" key="1">
    <source>
        <dbReference type="ARBA" id="ARBA00023098"/>
    </source>
</evidence>
<accession>A0A317E166</accession>
<organism evidence="3 4">
    <name type="scientific">Zavarzinia aquatilis</name>
    <dbReference type="NCBI Taxonomy" id="2211142"/>
    <lineage>
        <taxon>Bacteria</taxon>
        <taxon>Pseudomonadati</taxon>
        <taxon>Pseudomonadota</taxon>
        <taxon>Alphaproteobacteria</taxon>
        <taxon>Rhodospirillales</taxon>
        <taxon>Zavarziniaceae</taxon>
        <taxon>Zavarzinia</taxon>
    </lineage>
</organism>
<name>A0A317E166_9PROT</name>
<dbReference type="OrthoDB" id="7257009at2"/>
<comment type="caution">
    <text evidence="3">The sequence shown here is derived from an EMBL/GenBank/DDBJ whole genome shotgun (WGS) entry which is preliminary data.</text>
</comment>
<dbReference type="Gene3D" id="3.90.226.10">
    <property type="entry name" value="2-enoyl-CoA Hydratase, Chain A, domain 1"/>
    <property type="match status" value="1"/>
</dbReference>
<evidence type="ECO:0000313" key="3">
    <source>
        <dbReference type="EMBL" id="PWR20391.1"/>
    </source>
</evidence>
<dbReference type="GO" id="GO:0006635">
    <property type="term" value="P:fatty acid beta-oxidation"/>
    <property type="evidence" value="ECO:0007669"/>
    <property type="project" value="TreeGrafter"/>
</dbReference>
<dbReference type="InterPro" id="IPR029045">
    <property type="entry name" value="ClpP/crotonase-like_dom_sf"/>
</dbReference>
<dbReference type="EMBL" id="QGLE01000009">
    <property type="protein sequence ID" value="PWR20391.1"/>
    <property type="molecule type" value="Genomic_DNA"/>
</dbReference>
<dbReference type="RefSeq" id="WP_109907065.1">
    <property type="nucleotide sequence ID" value="NZ_QGLE01000009.1"/>
</dbReference>
<keyword evidence="1" id="KW-0443">Lipid metabolism</keyword>